<evidence type="ECO:0000256" key="4">
    <source>
        <dbReference type="SAM" id="MobiDB-lite"/>
    </source>
</evidence>
<comment type="function">
    <text evidence="3">Component of the exocyst complex.</text>
</comment>
<evidence type="ECO:0000259" key="5">
    <source>
        <dbReference type="Pfam" id="PF03081"/>
    </source>
</evidence>
<name>A0A6A6MGN3_HEVBR</name>
<protein>
    <recommendedName>
        <fullName evidence="3">Exocyst subunit Exo70 family protein</fullName>
    </recommendedName>
</protein>
<dbReference type="GO" id="GO:0015031">
    <property type="term" value="P:protein transport"/>
    <property type="evidence" value="ECO:0007669"/>
    <property type="project" value="UniProtKB-KW"/>
</dbReference>
<feature type="compositionally biased region" description="Acidic residues" evidence="4">
    <location>
        <begin position="158"/>
        <end position="172"/>
    </location>
</feature>
<sequence length="172" mass="19431">MYEIMANLHLELDSLFSEDDGSFVRIEYHKLLRRLGDYARETFMRFGNAIASDASLHPFPGGRIHHLTKSSAPGRSANFNFTESNPSLSKFSGNNNSNVSDKHVKYATDDLEELLLDLFVGSPRSLRNSRRRDLGDHDLMCQLAARRKPSYSRSSMDAIDDVESGEDDEVDD</sequence>
<keyword evidence="3" id="KW-0268">Exocytosis</keyword>
<dbReference type="AlphaFoldDB" id="A0A6A6MGN3"/>
<dbReference type="Gene3D" id="1.20.1280.170">
    <property type="entry name" value="Exocyst complex component Exo70"/>
    <property type="match status" value="1"/>
</dbReference>
<dbReference type="EMBL" id="JAAGAX010000006">
    <property type="protein sequence ID" value="KAF2312862.1"/>
    <property type="molecule type" value="Genomic_DNA"/>
</dbReference>
<evidence type="ECO:0000256" key="3">
    <source>
        <dbReference type="RuleBase" id="RU365026"/>
    </source>
</evidence>
<keyword evidence="7" id="KW-1185">Reference proteome</keyword>
<evidence type="ECO:0000313" key="6">
    <source>
        <dbReference type="EMBL" id="KAF2312862.1"/>
    </source>
</evidence>
<dbReference type="InterPro" id="IPR004140">
    <property type="entry name" value="Exo70"/>
</dbReference>
<proteinExistence type="inferred from homology"/>
<comment type="similarity">
    <text evidence="1 3">Belongs to the EXO70 family.</text>
</comment>
<dbReference type="Pfam" id="PF03081">
    <property type="entry name" value="Exo70_C"/>
    <property type="match status" value="1"/>
</dbReference>
<reference evidence="6 7" key="1">
    <citation type="journal article" date="2020" name="Mol. Plant">
        <title>The Chromosome-Based Rubber Tree Genome Provides New Insights into Spurge Genome Evolution and Rubber Biosynthesis.</title>
        <authorList>
            <person name="Liu J."/>
            <person name="Shi C."/>
            <person name="Shi C.C."/>
            <person name="Li W."/>
            <person name="Zhang Q.J."/>
            <person name="Zhang Y."/>
            <person name="Li K."/>
            <person name="Lu H.F."/>
            <person name="Shi C."/>
            <person name="Zhu S.T."/>
            <person name="Xiao Z.Y."/>
            <person name="Nan H."/>
            <person name="Yue Y."/>
            <person name="Zhu X.G."/>
            <person name="Wu Y."/>
            <person name="Hong X.N."/>
            <person name="Fan G.Y."/>
            <person name="Tong Y."/>
            <person name="Zhang D."/>
            <person name="Mao C.L."/>
            <person name="Liu Y.L."/>
            <person name="Hao S.J."/>
            <person name="Liu W.Q."/>
            <person name="Lv M.Q."/>
            <person name="Zhang H.B."/>
            <person name="Liu Y."/>
            <person name="Hu-Tang G.R."/>
            <person name="Wang J.P."/>
            <person name="Wang J.H."/>
            <person name="Sun Y.H."/>
            <person name="Ni S.B."/>
            <person name="Chen W.B."/>
            <person name="Zhang X.C."/>
            <person name="Jiao Y.N."/>
            <person name="Eichler E.E."/>
            <person name="Li G.H."/>
            <person name="Liu X."/>
            <person name="Gao L.Z."/>
        </authorList>
    </citation>
    <scope>NUCLEOTIDE SEQUENCE [LARGE SCALE GENOMIC DNA]</scope>
    <source>
        <strain evidence="7">cv. GT1</strain>
        <tissue evidence="6">Leaf</tissue>
    </source>
</reference>
<dbReference type="Proteomes" id="UP000467840">
    <property type="component" value="Chromosome 14"/>
</dbReference>
<dbReference type="GO" id="GO:0005546">
    <property type="term" value="F:phosphatidylinositol-4,5-bisphosphate binding"/>
    <property type="evidence" value="ECO:0007669"/>
    <property type="project" value="InterPro"/>
</dbReference>
<accession>A0A6A6MGN3</accession>
<gene>
    <name evidence="6" type="ORF">GH714_040915</name>
</gene>
<evidence type="ECO:0000256" key="2">
    <source>
        <dbReference type="ARBA" id="ARBA00022448"/>
    </source>
</evidence>
<dbReference type="InterPro" id="IPR016159">
    <property type="entry name" value="Cullin_repeat-like_dom_sf"/>
</dbReference>
<dbReference type="InterPro" id="IPR046364">
    <property type="entry name" value="Exo70_C"/>
</dbReference>
<comment type="caution">
    <text evidence="6">The sequence shown here is derived from an EMBL/GenBank/DDBJ whole genome shotgun (WGS) entry which is preliminary data.</text>
</comment>
<evidence type="ECO:0000313" key="7">
    <source>
        <dbReference type="Proteomes" id="UP000467840"/>
    </source>
</evidence>
<dbReference type="SUPFAM" id="SSF74788">
    <property type="entry name" value="Cullin repeat-like"/>
    <property type="match status" value="1"/>
</dbReference>
<keyword evidence="3" id="KW-0653">Protein transport</keyword>
<dbReference type="PANTHER" id="PTHR12542">
    <property type="entry name" value="EXOCYST COMPLEX PROTEIN EXO70"/>
    <property type="match status" value="1"/>
</dbReference>
<dbReference type="GO" id="GO:0006887">
    <property type="term" value="P:exocytosis"/>
    <property type="evidence" value="ECO:0007669"/>
    <property type="project" value="UniProtKB-KW"/>
</dbReference>
<feature type="domain" description="Exocyst complex subunit Exo70 C-terminal" evidence="5">
    <location>
        <begin position="1"/>
        <end position="70"/>
    </location>
</feature>
<dbReference type="GO" id="GO:0000145">
    <property type="term" value="C:exocyst"/>
    <property type="evidence" value="ECO:0007669"/>
    <property type="project" value="InterPro"/>
</dbReference>
<dbReference type="PANTHER" id="PTHR12542:SF92">
    <property type="entry name" value="EXOCYST COMPLEX COMPONENT EXO70E2"/>
    <property type="match status" value="1"/>
</dbReference>
<keyword evidence="2 3" id="KW-0813">Transport</keyword>
<organism evidence="6 7">
    <name type="scientific">Hevea brasiliensis</name>
    <name type="common">Para rubber tree</name>
    <name type="synonym">Siphonia brasiliensis</name>
    <dbReference type="NCBI Taxonomy" id="3981"/>
    <lineage>
        <taxon>Eukaryota</taxon>
        <taxon>Viridiplantae</taxon>
        <taxon>Streptophyta</taxon>
        <taxon>Embryophyta</taxon>
        <taxon>Tracheophyta</taxon>
        <taxon>Spermatophyta</taxon>
        <taxon>Magnoliopsida</taxon>
        <taxon>eudicotyledons</taxon>
        <taxon>Gunneridae</taxon>
        <taxon>Pentapetalae</taxon>
        <taxon>rosids</taxon>
        <taxon>fabids</taxon>
        <taxon>Malpighiales</taxon>
        <taxon>Euphorbiaceae</taxon>
        <taxon>Crotonoideae</taxon>
        <taxon>Micrandreae</taxon>
        <taxon>Hevea</taxon>
    </lineage>
</organism>
<evidence type="ECO:0000256" key="1">
    <source>
        <dbReference type="ARBA" id="ARBA00006756"/>
    </source>
</evidence>
<feature type="region of interest" description="Disordered" evidence="4">
    <location>
        <begin position="146"/>
        <end position="172"/>
    </location>
</feature>